<dbReference type="PRINTS" id="PR00252">
    <property type="entry name" value="NRIONCHANNEL"/>
</dbReference>
<reference evidence="8 9" key="1">
    <citation type="submission" date="2024-11" db="EMBL/GenBank/DDBJ databases">
        <title>Chromosome-level genome assembly of the freshwater bivalve Anodonta woodiana.</title>
        <authorList>
            <person name="Chen X."/>
        </authorList>
    </citation>
    <scope>NUCLEOTIDE SEQUENCE [LARGE SCALE GENOMIC DNA]</scope>
    <source>
        <strain evidence="8">MN2024</strain>
        <tissue evidence="8">Gills</tissue>
    </source>
</reference>
<dbReference type="InterPro" id="IPR036719">
    <property type="entry name" value="Neuro-gated_channel_TM_sf"/>
</dbReference>
<dbReference type="EMBL" id="JBJQND010000008">
    <property type="protein sequence ID" value="KAL3867594.1"/>
    <property type="molecule type" value="Genomic_DNA"/>
</dbReference>
<dbReference type="InterPro" id="IPR018000">
    <property type="entry name" value="Neurotransmitter_ion_chnl_CS"/>
</dbReference>
<dbReference type="PROSITE" id="PS00236">
    <property type="entry name" value="NEUROTR_ION_CHANNEL"/>
    <property type="match status" value="1"/>
</dbReference>
<dbReference type="GO" id="GO:0016020">
    <property type="term" value="C:membrane"/>
    <property type="evidence" value="ECO:0007669"/>
    <property type="project" value="UniProtKB-SubCell"/>
</dbReference>
<keyword evidence="3 5" id="KW-1133">Transmembrane helix</keyword>
<dbReference type="Gene3D" id="2.70.170.10">
    <property type="entry name" value="Neurotransmitter-gated ion-channel ligand-binding domain"/>
    <property type="match status" value="1"/>
</dbReference>
<dbReference type="PANTHER" id="PTHR18945">
    <property type="entry name" value="NEUROTRANSMITTER GATED ION CHANNEL"/>
    <property type="match status" value="1"/>
</dbReference>
<accession>A0ABD3W162</accession>
<dbReference type="AlphaFoldDB" id="A0ABD3W162"/>
<dbReference type="InterPro" id="IPR038050">
    <property type="entry name" value="Neuro_actylchol_rec"/>
</dbReference>
<protein>
    <submittedName>
        <fullName evidence="8">Uncharacterized protein</fullName>
    </submittedName>
</protein>
<dbReference type="Proteomes" id="UP001634394">
    <property type="component" value="Unassembled WGS sequence"/>
</dbReference>
<evidence type="ECO:0000313" key="9">
    <source>
        <dbReference type="Proteomes" id="UP001634394"/>
    </source>
</evidence>
<feature type="transmembrane region" description="Helical" evidence="5">
    <location>
        <begin position="256"/>
        <end position="274"/>
    </location>
</feature>
<dbReference type="CDD" id="cd18989">
    <property type="entry name" value="LGIC_ECD_cation"/>
    <property type="match status" value="1"/>
</dbReference>
<keyword evidence="4 5" id="KW-0472">Membrane</keyword>
<evidence type="ECO:0000256" key="5">
    <source>
        <dbReference type="RuleBase" id="RU000687"/>
    </source>
</evidence>
<dbReference type="CDD" id="cd19051">
    <property type="entry name" value="LGIC_TM_cation"/>
    <property type="match status" value="1"/>
</dbReference>
<keyword evidence="5" id="KW-0407">Ion channel</keyword>
<comment type="similarity">
    <text evidence="5">Belongs to the ligand-gated ion channel (TC 1.A.9) family.</text>
</comment>
<dbReference type="SUPFAM" id="SSF63712">
    <property type="entry name" value="Nicotinic receptor ligand binding domain-like"/>
    <property type="match status" value="1"/>
</dbReference>
<dbReference type="SUPFAM" id="SSF90112">
    <property type="entry name" value="Neurotransmitter-gated ion-channel transmembrane pore"/>
    <property type="match status" value="1"/>
</dbReference>
<evidence type="ECO:0000256" key="4">
    <source>
        <dbReference type="ARBA" id="ARBA00023136"/>
    </source>
</evidence>
<feature type="transmembrane region" description="Helical" evidence="5">
    <location>
        <begin position="226"/>
        <end position="250"/>
    </location>
</feature>
<feature type="domain" description="Neurotransmitter-gated ion-channel transmembrane" evidence="7">
    <location>
        <begin position="231"/>
        <end position="360"/>
    </location>
</feature>
<dbReference type="Gene3D" id="1.20.58.390">
    <property type="entry name" value="Neurotransmitter-gated ion-channel transmembrane domain"/>
    <property type="match status" value="1"/>
</dbReference>
<dbReference type="Pfam" id="PF02932">
    <property type="entry name" value="Neur_chan_memb"/>
    <property type="match status" value="1"/>
</dbReference>
<keyword evidence="5" id="KW-0813">Transport</keyword>
<keyword evidence="5" id="KW-0732">Signal</keyword>
<name>A0ABD3W162_SINWO</name>
<keyword evidence="5" id="KW-0406">Ion transport</keyword>
<evidence type="ECO:0000259" key="6">
    <source>
        <dbReference type="Pfam" id="PF02931"/>
    </source>
</evidence>
<dbReference type="InterPro" id="IPR036734">
    <property type="entry name" value="Neur_chan_lig-bd_sf"/>
</dbReference>
<feature type="signal peptide" evidence="5">
    <location>
        <begin position="1"/>
        <end position="17"/>
    </location>
</feature>
<dbReference type="FunFam" id="2.70.170.10:FF:000028">
    <property type="entry name" value="AcetylCholine Receptor"/>
    <property type="match status" value="1"/>
</dbReference>
<proteinExistence type="inferred from homology"/>
<evidence type="ECO:0000313" key="8">
    <source>
        <dbReference type="EMBL" id="KAL3867594.1"/>
    </source>
</evidence>
<comment type="caution">
    <text evidence="8">The sequence shown here is derived from an EMBL/GenBank/DDBJ whole genome shotgun (WGS) entry which is preliminary data.</text>
</comment>
<feature type="transmembrane region" description="Helical" evidence="5">
    <location>
        <begin position="393"/>
        <end position="413"/>
    </location>
</feature>
<dbReference type="InterPro" id="IPR006029">
    <property type="entry name" value="Neurotrans-gated_channel_TM"/>
</dbReference>
<comment type="subcellular location">
    <subcellularLocation>
        <location evidence="1">Membrane</location>
        <topology evidence="1">Multi-pass membrane protein</topology>
    </subcellularLocation>
</comment>
<dbReference type="InterPro" id="IPR006201">
    <property type="entry name" value="Neur_channel"/>
</dbReference>
<dbReference type="Pfam" id="PF02931">
    <property type="entry name" value="Neur_chan_LBD"/>
    <property type="match status" value="1"/>
</dbReference>
<sequence length="421" mass="47262">MWLKVLELLCITLAVYGQTMNDSAQLIADLLNGYNKLVRPVSDQSDAVSLNISMDLVAVQELDEVLAKFSIVAVIYISWVDIRMTWDSSNYNGVYTTTIPVSNVWAPKLLVGNSFRKIEPIGGDWMSVRYYESGTALYAPGDVFETTCSIDVTFYPFDIQTCKILLVPWGSLPSEIALQSSSDYVLKTYFSANGEWEVISTSVAIEENSSLSLIQFNIKMKRRPTFFLINVILPIIFMGFLNILVFILPVDAGDRVSFAITVLLATAVFLTLVGDNLPKTSQPMAMICYFLLVNLSLSTFICLITILNLRMYHKPESKPVPRLIATIVRKLNCMSSPVRNTVQPIGQEIINGDRKEEKMSSNLNRDSGQTCTANKELVVAVNWKDISKMVDKIMFILSFLWLFFSSTMFIVMLSNNQEIIG</sequence>
<gene>
    <name evidence="8" type="ORF">ACJMK2_040477</name>
</gene>
<keyword evidence="2 5" id="KW-0812">Transmembrane</keyword>
<dbReference type="GO" id="GO:0034220">
    <property type="term" value="P:monoatomic ion transmembrane transport"/>
    <property type="evidence" value="ECO:0007669"/>
    <property type="project" value="UniProtKB-KW"/>
</dbReference>
<keyword evidence="9" id="KW-1185">Reference proteome</keyword>
<feature type="transmembrane region" description="Helical" evidence="5">
    <location>
        <begin position="286"/>
        <end position="309"/>
    </location>
</feature>
<evidence type="ECO:0000256" key="1">
    <source>
        <dbReference type="ARBA" id="ARBA00004141"/>
    </source>
</evidence>
<evidence type="ECO:0000256" key="3">
    <source>
        <dbReference type="ARBA" id="ARBA00022989"/>
    </source>
</evidence>
<feature type="chain" id="PRO_5044525488" evidence="5">
    <location>
        <begin position="18"/>
        <end position="421"/>
    </location>
</feature>
<feature type="domain" description="Neurotransmitter-gated ion-channel ligand-binding" evidence="6">
    <location>
        <begin position="24"/>
        <end position="224"/>
    </location>
</feature>
<evidence type="ECO:0000259" key="7">
    <source>
        <dbReference type="Pfam" id="PF02932"/>
    </source>
</evidence>
<evidence type="ECO:0000256" key="2">
    <source>
        <dbReference type="ARBA" id="ARBA00022692"/>
    </source>
</evidence>
<dbReference type="InterPro" id="IPR006202">
    <property type="entry name" value="Neur_chan_lig-bd"/>
</dbReference>
<organism evidence="8 9">
    <name type="scientific">Sinanodonta woodiana</name>
    <name type="common">Chinese pond mussel</name>
    <name type="synonym">Anodonta woodiana</name>
    <dbReference type="NCBI Taxonomy" id="1069815"/>
    <lineage>
        <taxon>Eukaryota</taxon>
        <taxon>Metazoa</taxon>
        <taxon>Spiralia</taxon>
        <taxon>Lophotrochozoa</taxon>
        <taxon>Mollusca</taxon>
        <taxon>Bivalvia</taxon>
        <taxon>Autobranchia</taxon>
        <taxon>Heteroconchia</taxon>
        <taxon>Palaeoheterodonta</taxon>
        <taxon>Unionida</taxon>
        <taxon>Unionoidea</taxon>
        <taxon>Unionidae</taxon>
        <taxon>Unioninae</taxon>
        <taxon>Sinanodonta</taxon>
    </lineage>
</organism>